<dbReference type="Pfam" id="PF00023">
    <property type="entry name" value="Ank"/>
    <property type="match status" value="1"/>
</dbReference>
<evidence type="ECO:0000313" key="2">
    <source>
        <dbReference type="Proteomes" id="UP001500469"/>
    </source>
</evidence>
<dbReference type="Proteomes" id="UP001500469">
    <property type="component" value="Unassembled WGS sequence"/>
</dbReference>
<dbReference type="InterPro" id="IPR036770">
    <property type="entry name" value="Ankyrin_rpt-contain_sf"/>
</dbReference>
<organism evidence="1 2">
    <name type="scientific">Algoriphagus jejuensis</name>
    <dbReference type="NCBI Taxonomy" id="419934"/>
    <lineage>
        <taxon>Bacteria</taxon>
        <taxon>Pseudomonadati</taxon>
        <taxon>Bacteroidota</taxon>
        <taxon>Cytophagia</taxon>
        <taxon>Cytophagales</taxon>
        <taxon>Cyclobacteriaceae</taxon>
        <taxon>Algoriphagus</taxon>
    </lineage>
</organism>
<dbReference type="SMART" id="SM00248">
    <property type="entry name" value="ANK"/>
    <property type="match status" value="3"/>
</dbReference>
<dbReference type="SUPFAM" id="SSF48403">
    <property type="entry name" value="Ankyrin repeat"/>
    <property type="match status" value="1"/>
</dbReference>
<dbReference type="InterPro" id="IPR002110">
    <property type="entry name" value="Ankyrin_rpt"/>
</dbReference>
<reference evidence="2" key="1">
    <citation type="journal article" date="2019" name="Int. J. Syst. Evol. Microbiol.">
        <title>The Global Catalogue of Microorganisms (GCM) 10K type strain sequencing project: providing services to taxonomists for standard genome sequencing and annotation.</title>
        <authorList>
            <consortium name="The Broad Institute Genomics Platform"/>
            <consortium name="The Broad Institute Genome Sequencing Center for Infectious Disease"/>
            <person name="Wu L."/>
            <person name="Ma J."/>
        </authorList>
    </citation>
    <scope>NUCLEOTIDE SEQUENCE [LARGE SCALE GENOMIC DNA]</scope>
    <source>
        <strain evidence="2">JCM 16112</strain>
    </source>
</reference>
<gene>
    <name evidence="1" type="ORF">GCM10009119_41940</name>
</gene>
<protein>
    <recommendedName>
        <fullName evidence="3">Ankyrin repeat protein</fullName>
    </recommendedName>
</protein>
<comment type="caution">
    <text evidence="1">The sequence shown here is derived from an EMBL/GenBank/DDBJ whole genome shotgun (WGS) entry which is preliminary data.</text>
</comment>
<sequence length="245" mass="27504">MSVMDLNTAVELHDMAGIKAILETGDFQQSKKETPLLWVLIGEYTRSPRFKDCVKVFLEMGHGLEDPVIEAVLMDDGDLLKKVILENPKVIEKKFTLPCAYTPFFEASLLHICAEFNHFSCAEVLVKSGLDINTKAGVDDFGFGGQTPIFHSVNQNNHQSREMLDFCLDYGADLDLTVRGLIWGKGYDWETLIPAVNPISYALMGLLPQMHRKEAVISGIVSQLLKYRFGIDYISPNVPNKYLKS</sequence>
<dbReference type="Gene3D" id="1.25.40.20">
    <property type="entry name" value="Ankyrin repeat-containing domain"/>
    <property type="match status" value="1"/>
</dbReference>
<name>A0ABP3YI10_9BACT</name>
<keyword evidence="2" id="KW-1185">Reference proteome</keyword>
<evidence type="ECO:0000313" key="1">
    <source>
        <dbReference type="EMBL" id="GAA0881224.1"/>
    </source>
</evidence>
<evidence type="ECO:0008006" key="3">
    <source>
        <dbReference type="Google" id="ProtNLM"/>
    </source>
</evidence>
<accession>A0ABP3YI10</accession>
<dbReference type="EMBL" id="BAAAFI010000049">
    <property type="protein sequence ID" value="GAA0881224.1"/>
    <property type="molecule type" value="Genomic_DNA"/>
</dbReference>
<dbReference type="RefSeq" id="WP_343855001.1">
    <property type="nucleotide sequence ID" value="NZ_BAAAFI010000049.1"/>
</dbReference>
<proteinExistence type="predicted"/>